<dbReference type="EMBL" id="LT984807">
    <property type="protein sequence ID" value="SPD59273.1"/>
    <property type="molecule type" value="Genomic_DNA"/>
</dbReference>
<accession>A0A375HPI2</accession>
<evidence type="ECO:0000256" key="1">
    <source>
        <dbReference type="SAM" id="MobiDB-lite"/>
    </source>
</evidence>
<gene>
    <name evidence="2" type="ORF">CBM2607_MP10675</name>
</gene>
<evidence type="ECO:0000313" key="2">
    <source>
        <dbReference type="EMBL" id="SPD59273.1"/>
    </source>
</evidence>
<protein>
    <submittedName>
        <fullName evidence="2">Uncharacterized protein</fullName>
    </submittedName>
</protein>
<dbReference type="Proteomes" id="UP000255168">
    <property type="component" value="Plasmid II"/>
</dbReference>
<sequence length="59" mass="6622">MRAHQHAACRGPGGRGAGRRPPVPSRKVKKTKAFQSDWLAIFISNSNMRMIVICMQWGK</sequence>
<evidence type="ECO:0000313" key="3">
    <source>
        <dbReference type="Proteomes" id="UP000255168"/>
    </source>
</evidence>
<feature type="region of interest" description="Disordered" evidence="1">
    <location>
        <begin position="1"/>
        <end position="30"/>
    </location>
</feature>
<organism evidence="2 3">
    <name type="scientific">Cupriavidus neocaledonicus</name>
    <dbReference type="NCBI Taxonomy" id="1040979"/>
    <lineage>
        <taxon>Bacteria</taxon>
        <taxon>Pseudomonadati</taxon>
        <taxon>Pseudomonadota</taxon>
        <taxon>Betaproteobacteria</taxon>
        <taxon>Burkholderiales</taxon>
        <taxon>Burkholderiaceae</taxon>
        <taxon>Cupriavidus</taxon>
    </lineage>
</organism>
<keyword evidence="2" id="KW-0614">Plasmid</keyword>
<name>A0A375HPI2_9BURK</name>
<geneLocation type="plasmid" evidence="3">
    <name>ii</name>
</geneLocation>
<proteinExistence type="predicted"/>
<reference evidence="2 3" key="1">
    <citation type="submission" date="2018-01" db="EMBL/GenBank/DDBJ databases">
        <authorList>
            <person name="Clerissi C."/>
        </authorList>
    </citation>
    <scope>NUCLEOTIDE SEQUENCE [LARGE SCALE GENOMIC DNA]</scope>
    <source>
        <strain evidence="2">Cupriavidus taiwanensis STM 6160</strain>
        <plasmid evidence="3">ii</plasmid>
    </source>
</reference>
<dbReference type="AlphaFoldDB" id="A0A375HPI2"/>